<sequence length="179" mass="20610">MDKKEIMEKPRRIIGYWMSEKKSQKLNWKEFGNVCRKYGFDLVKIDLSYPLEDQGPFSVIIHKLTDVIAKAMQGDQNAYETIQRFEAYLGSNPGVAVIDPLQNMAIIFNEKGVKDCFPPCVAQSFVSHNAVLYKIFFVGEEYQIAYETIQRFEAYLGSNPGVAVIDPLQNVRKLLERHH</sequence>
<dbReference type="GO" id="GO:0052726">
    <property type="term" value="F:inositol-1,3,4-trisphosphate 5-kinase activity"/>
    <property type="evidence" value="ECO:0007669"/>
    <property type="project" value="InterPro"/>
</dbReference>
<dbReference type="Proteomes" id="UP000792457">
    <property type="component" value="Unassembled WGS sequence"/>
</dbReference>
<accession>A0A8K0P5A0</accession>
<dbReference type="InterPro" id="IPR041429">
    <property type="entry name" value="ITPK1_N"/>
</dbReference>
<dbReference type="InterPro" id="IPR008656">
    <property type="entry name" value="Inositol_tetrakis-P_1-kinase"/>
</dbReference>
<keyword evidence="7" id="KW-0067">ATP-binding</keyword>
<dbReference type="GO" id="GO:0000287">
    <property type="term" value="F:magnesium ion binding"/>
    <property type="evidence" value="ECO:0007669"/>
    <property type="project" value="InterPro"/>
</dbReference>
<keyword evidence="5" id="KW-0547">Nucleotide-binding</keyword>
<reference evidence="11" key="2">
    <citation type="submission" date="2017-10" db="EMBL/GenBank/DDBJ databases">
        <title>Ladona fulva Genome sequencing and assembly.</title>
        <authorList>
            <person name="Murali S."/>
            <person name="Richards S."/>
            <person name="Bandaranaike D."/>
            <person name="Bellair M."/>
            <person name="Blankenburg K."/>
            <person name="Chao H."/>
            <person name="Dinh H."/>
            <person name="Doddapaneni H."/>
            <person name="Dugan-Rocha S."/>
            <person name="Elkadiri S."/>
            <person name="Gnanaolivu R."/>
            <person name="Hernandez B."/>
            <person name="Skinner E."/>
            <person name="Javaid M."/>
            <person name="Lee S."/>
            <person name="Li M."/>
            <person name="Ming W."/>
            <person name="Munidasa M."/>
            <person name="Muniz J."/>
            <person name="Nguyen L."/>
            <person name="Hughes D."/>
            <person name="Osuji N."/>
            <person name="Pu L.-L."/>
            <person name="Puazo M."/>
            <person name="Qu C."/>
            <person name="Quiroz J."/>
            <person name="Raj R."/>
            <person name="Weissenberger G."/>
            <person name="Xin Y."/>
            <person name="Zou X."/>
            <person name="Han Y."/>
            <person name="Worley K."/>
            <person name="Muzny D."/>
            <person name="Gibbs R."/>
        </authorList>
    </citation>
    <scope>NUCLEOTIDE SEQUENCE</scope>
    <source>
        <strain evidence="11">Sampled in the wild</strain>
    </source>
</reference>
<dbReference type="PANTHER" id="PTHR14217:SF1">
    <property type="entry name" value="INOSITOL-TETRAKISPHOSPHATE 1-KINASE"/>
    <property type="match status" value="1"/>
</dbReference>
<evidence type="ECO:0000259" key="9">
    <source>
        <dbReference type="Pfam" id="PF05770"/>
    </source>
</evidence>
<gene>
    <name evidence="11" type="ORF">J437_LFUL007957</name>
</gene>
<evidence type="ECO:0000256" key="1">
    <source>
        <dbReference type="ARBA" id="ARBA00001946"/>
    </source>
</evidence>
<keyword evidence="3" id="KW-0808">Transferase</keyword>
<dbReference type="Gene3D" id="3.40.50.11370">
    <property type="match status" value="1"/>
</dbReference>
<keyword evidence="8" id="KW-0460">Magnesium</keyword>
<name>A0A8K0P5A0_LADFU</name>
<evidence type="ECO:0000256" key="8">
    <source>
        <dbReference type="ARBA" id="ARBA00022842"/>
    </source>
</evidence>
<dbReference type="GO" id="GO:0047325">
    <property type="term" value="F:inositol-3,4,5,6-tetrakisphosphate 1-kinase activity"/>
    <property type="evidence" value="ECO:0007669"/>
    <property type="project" value="InterPro"/>
</dbReference>
<comment type="similarity">
    <text evidence="2">Belongs to the ITPK1 family.</text>
</comment>
<dbReference type="PANTHER" id="PTHR14217">
    <property type="entry name" value="INOSITOL-TETRAKISPHOSPHATE 1-KINASE"/>
    <property type="match status" value="1"/>
</dbReference>
<dbReference type="GO" id="GO:0052725">
    <property type="term" value="F:inositol-1,3,4-trisphosphate 6-kinase activity"/>
    <property type="evidence" value="ECO:0007669"/>
    <property type="project" value="InterPro"/>
</dbReference>
<feature type="non-terminal residue" evidence="11">
    <location>
        <position position="1"/>
    </location>
</feature>
<protein>
    <submittedName>
        <fullName evidence="11">Uncharacterized protein</fullName>
    </submittedName>
</protein>
<dbReference type="GO" id="GO:0005737">
    <property type="term" value="C:cytoplasm"/>
    <property type="evidence" value="ECO:0007669"/>
    <property type="project" value="TreeGrafter"/>
</dbReference>
<evidence type="ECO:0000259" key="10">
    <source>
        <dbReference type="Pfam" id="PF17927"/>
    </source>
</evidence>
<comment type="caution">
    <text evidence="11">The sequence shown here is derived from an EMBL/GenBank/DDBJ whole genome shotgun (WGS) entry which is preliminary data.</text>
</comment>
<comment type="cofactor">
    <cofactor evidence="1">
        <name>Mg(2+)</name>
        <dbReference type="ChEBI" id="CHEBI:18420"/>
    </cofactor>
</comment>
<evidence type="ECO:0000256" key="3">
    <source>
        <dbReference type="ARBA" id="ARBA00022679"/>
    </source>
</evidence>
<dbReference type="AlphaFoldDB" id="A0A8K0P5A0"/>
<evidence type="ECO:0000256" key="5">
    <source>
        <dbReference type="ARBA" id="ARBA00022741"/>
    </source>
</evidence>
<dbReference type="InterPro" id="IPR040464">
    <property type="entry name" value="InsP(3)kin_ATP-grasp"/>
</dbReference>
<evidence type="ECO:0000256" key="7">
    <source>
        <dbReference type="ARBA" id="ARBA00022840"/>
    </source>
</evidence>
<dbReference type="GO" id="GO:0005524">
    <property type="term" value="F:ATP binding"/>
    <property type="evidence" value="ECO:0007669"/>
    <property type="project" value="UniProtKB-KW"/>
</dbReference>
<feature type="domain" description="Inositol 1,3,4-trisphosphate 5/6-kinase ATP-grasp" evidence="9">
    <location>
        <begin position="103"/>
        <end position="144"/>
    </location>
</feature>
<keyword evidence="6" id="KW-0418">Kinase</keyword>
<proteinExistence type="inferred from homology"/>
<dbReference type="Pfam" id="PF17927">
    <property type="entry name" value="Ins134_P3_kin_N"/>
    <property type="match status" value="1"/>
</dbReference>
<keyword evidence="4" id="KW-0479">Metal-binding</keyword>
<dbReference type="Pfam" id="PF05770">
    <property type="entry name" value="Ins134_P3_kin"/>
    <property type="match status" value="1"/>
</dbReference>
<reference evidence="11" key="1">
    <citation type="submission" date="2013-04" db="EMBL/GenBank/DDBJ databases">
        <authorList>
            <person name="Qu J."/>
            <person name="Murali S.C."/>
            <person name="Bandaranaike D."/>
            <person name="Bellair M."/>
            <person name="Blankenburg K."/>
            <person name="Chao H."/>
            <person name="Dinh H."/>
            <person name="Doddapaneni H."/>
            <person name="Downs B."/>
            <person name="Dugan-Rocha S."/>
            <person name="Elkadiri S."/>
            <person name="Gnanaolivu R.D."/>
            <person name="Hernandez B."/>
            <person name="Javaid M."/>
            <person name="Jayaseelan J.C."/>
            <person name="Lee S."/>
            <person name="Li M."/>
            <person name="Ming W."/>
            <person name="Munidasa M."/>
            <person name="Muniz J."/>
            <person name="Nguyen L."/>
            <person name="Ongeri F."/>
            <person name="Osuji N."/>
            <person name="Pu L.-L."/>
            <person name="Puazo M."/>
            <person name="Qu C."/>
            <person name="Quiroz J."/>
            <person name="Raj R."/>
            <person name="Weissenberger G."/>
            <person name="Xin Y."/>
            <person name="Zou X."/>
            <person name="Han Y."/>
            <person name="Richards S."/>
            <person name="Worley K."/>
            <person name="Muzny D."/>
            <person name="Gibbs R."/>
        </authorList>
    </citation>
    <scope>NUCLEOTIDE SEQUENCE</scope>
    <source>
        <strain evidence="11">Sampled in the wild</strain>
    </source>
</reference>
<dbReference type="EMBL" id="KZ308654">
    <property type="protein sequence ID" value="KAG8232803.1"/>
    <property type="molecule type" value="Genomic_DNA"/>
</dbReference>
<evidence type="ECO:0000313" key="11">
    <source>
        <dbReference type="EMBL" id="KAG8232803.1"/>
    </source>
</evidence>
<evidence type="ECO:0000256" key="6">
    <source>
        <dbReference type="ARBA" id="ARBA00022777"/>
    </source>
</evidence>
<dbReference type="OrthoDB" id="25308at2759"/>
<evidence type="ECO:0000313" key="12">
    <source>
        <dbReference type="Proteomes" id="UP000792457"/>
    </source>
</evidence>
<feature type="domain" description="Inositol-tetrakisphosphate 1-kinase N-terminal" evidence="10">
    <location>
        <begin position="13"/>
        <end position="102"/>
    </location>
</feature>
<organism evidence="11 12">
    <name type="scientific">Ladona fulva</name>
    <name type="common">Scarce chaser dragonfly</name>
    <name type="synonym">Libellula fulva</name>
    <dbReference type="NCBI Taxonomy" id="123851"/>
    <lineage>
        <taxon>Eukaryota</taxon>
        <taxon>Metazoa</taxon>
        <taxon>Ecdysozoa</taxon>
        <taxon>Arthropoda</taxon>
        <taxon>Hexapoda</taxon>
        <taxon>Insecta</taxon>
        <taxon>Pterygota</taxon>
        <taxon>Palaeoptera</taxon>
        <taxon>Odonata</taxon>
        <taxon>Epiprocta</taxon>
        <taxon>Anisoptera</taxon>
        <taxon>Libelluloidea</taxon>
        <taxon>Libellulidae</taxon>
        <taxon>Ladona</taxon>
    </lineage>
</organism>
<evidence type="ECO:0000256" key="4">
    <source>
        <dbReference type="ARBA" id="ARBA00022723"/>
    </source>
</evidence>
<evidence type="ECO:0000256" key="2">
    <source>
        <dbReference type="ARBA" id="ARBA00009601"/>
    </source>
</evidence>
<dbReference type="GO" id="GO:0032957">
    <property type="term" value="P:inositol trisphosphate metabolic process"/>
    <property type="evidence" value="ECO:0007669"/>
    <property type="project" value="InterPro"/>
</dbReference>
<keyword evidence="12" id="KW-1185">Reference proteome</keyword>